<dbReference type="PANTHER" id="PTHR12825:SF0">
    <property type="entry name" value="VESICLE TRANSPORT PROTEIN SEC20"/>
    <property type="match status" value="1"/>
</dbReference>
<keyword evidence="8 10" id="KW-0472">Membrane</keyword>
<feature type="domain" description="Sec20 C-terminal" evidence="11">
    <location>
        <begin position="136"/>
        <end position="226"/>
    </location>
</feature>
<evidence type="ECO:0000313" key="12">
    <source>
        <dbReference type="EMBL" id="KAJ1918262.1"/>
    </source>
</evidence>
<evidence type="ECO:0000256" key="4">
    <source>
        <dbReference type="ARBA" id="ARBA00022824"/>
    </source>
</evidence>
<dbReference type="GO" id="GO:0005484">
    <property type="term" value="F:SNAP receptor activity"/>
    <property type="evidence" value="ECO:0007669"/>
    <property type="project" value="InterPro"/>
</dbReference>
<evidence type="ECO:0000256" key="7">
    <source>
        <dbReference type="ARBA" id="ARBA00023054"/>
    </source>
</evidence>
<keyword evidence="7" id="KW-0175">Coiled coil</keyword>
<sequence>MAHESALQMEQAFADLRMQILDIIEDVNKLRTFNGLSMNRVGLTQSIHEEIKNTGMQLDRLKIEATRYGDRFSNIVKDEQKAFDRLKSQFRQSVIKAEKNKHKQLKNDREMLLAGAVSPAELRKWRARDGDELVGTSNEITSTLRETVQIMEGELKKSHANISTLQESSRMLTESKKRHELLDDVMRVSRGLILKLERADWTDRMLMLFAFLFFVGVVLNIIRRRVWIPGSSLLFRWFKYVF</sequence>
<comment type="caution">
    <text evidence="12">The sequence shown here is derived from an EMBL/GenBank/DDBJ whole genome shotgun (WGS) entry which is preliminary data.</text>
</comment>
<keyword evidence="2" id="KW-0813">Transport</keyword>
<evidence type="ECO:0000256" key="5">
    <source>
        <dbReference type="ARBA" id="ARBA00022892"/>
    </source>
</evidence>
<keyword evidence="13" id="KW-1185">Reference proteome</keyword>
<dbReference type="Pfam" id="PF03908">
    <property type="entry name" value="Sec20"/>
    <property type="match status" value="1"/>
</dbReference>
<comment type="similarity">
    <text evidence="9">Belongs to the SEC20 family.</text>
</comment>
<evidence type="ECO:0000256" key="10">
    <source>
        <dbReference type="SAM" id="Phobius"/>
    </source>
</evidence>
<evidence type="ECO:0000256" key="3">
    <source>
        <dbReference type="ARBA" id="ARBA00022692"/>
    </source>
</evidence>
<dbReference type="GO" id="GO:0005789">
    <property type="term" value="C:endoplasmic reticulum membrane"/>
    <property type="evidence" value="ECO:0007669"/>
    <property type="project" value="UniProtKB-SubCell"/>
</dbReference>
<evidence type="ECO:0000256" key="9">
    <source>
        <dbReference type="ARBA" id="ARBA00037934"/>
    </source>
</evidence>
<dbReference type="InterPro" id="IPR056173">
    <property type="entry name" value="Sec20_C"/>
</dbReference>
<gene>
    <name evidence="12" type="primary">SEC20</name>
    <name evidence="12" type="ORF">H4219_002734</name>
</gene>
<dbReference type="PANTHER" id="PTHR12825">
    <property type="entry name" value="BNIP1-RELATED"/>
    <property type="match status" value="1"/>
</dbReference>
<evidence type="ECO:0000256" key="6">
    <source>
        <dbReference type="ARBA" id="ARBA00022989"/>
    </source>
</evidence>
<dbReference type="AlphaFoldDB" id="A0A9W8A4U8"/>
<evidence type="ECO:0000256" key="1">
    <source>
        <dbReference type="ARBA" id="ARBA00004163"/>
    </source>
</evidence>
<dbReference type="GO" id="GO:0031201">
    <property type="term" value="C:SNARE complex"/>
    <property type="evidence" value="ECO:0007669"/>
    <property type="project" value="TreeGrafter"/>
</dbReference>
<keyword evidence="6 10" id="KW-1133">Transmembrane helix</keyword>
<keyword evidence="5" id="KW-0931">ER-Golgi transport</keyword>
<reference evidence="12" key="1">
    <citation type="submission" date="2022-07" db="EMBL/GenBank/DDBJ databases">
        <title>Phylogenomic reconstructions and comparative analyses of Kickxellomycotina fungi.</title>
        <authorList>
            <person name="Reynolds N.K."/>
            <person name="Stajich J.E."/>
            <person name="Barry K."/>
            <person name="Grigoriev I.V."/>
            <person name="Crous P."/>
            <person name="Smith M.E."/>
        </authorList>
    </citation>
    <scope>NUCLEOTIDE SEQUENCE</scope>
    <source>
        <strain evidence="12">NBRC 100468</strain>
    </source>
</reference>
<dbReference type="GO" id="GO:0006890">
    <property type="term" value="P:retrograde vesicle-mediated transport, Golgi to endoplasmic reticulum"/>
    <property type="evidence" value="ECO:0007669"/>
    <property type="project" value="InterPro"/>
</dbReference>
<evidence type="ECO:0000256" key="2">
    <source>
        <dbReference type="ARBA" id="ARBA00022448"/>
    </source>
</evidence>
<feature type="transmembrane region" description="Helical" evidence="10">
    <location>
        <begin position="205"/>
        <end position="222"/>
    </location>
</feature>
<evidence type="ECO:0000259" key="11">
    <source>
        <dbReference type="Pfam" id="PF03908"/>
    </source>
</evidence>
<keyword evidence="3 10" id="KW-0812">Transmembrane</keyword>
<organism evidence="12 13">
    <name type="scientific">Mycoemilia scoparia</name>
    <dbReference type="NCBI Taxonomy" id="417184"/>
    <lineage>
        <taxon>Eukaryota</taxon>
        <taxon>Fungi</taxon>
        <taxon>Fungi incertae sedis</taxon>
        <taxon>Zoopagomycota</taxon>
        <taxon>Kickxellomycotina</taxon>
        <taxon>Kickxellomycetes</taxon>
        <taxon>Kickxellales</taxon>
        <taxon>Kickxellaceae</taxon>
        <taxon>Mycoemilia</taxon>
    </lineage>
</organism>
<dbReference type="EMBL" id="JANBPU010000050">
    <property type="protein sequence ID" value="KAJ1918262.1"/>
    <property type="molecule type" value="Genomic_DNA"/>
</dbReference>
<dbReference type="OrthoDB" id="46868at2759"/>
<keyword evidence="4" id="KW-0256">Endoplasmic reticulum</keyword>
<accession>A0A9W8A4U8</accession>
<proteinExistence type="inferred from homology"/>
<dbReference type="Proteomes" id="UP001150538">
    <property type="component" value="Unassembled WGS sequence"/>
</dbReference>
<comment type="subcellular location">
    <subcellularLocation>
        <location evidence="1">Endoplasmic reticulum membrane</location>
        <topology evidence="1">Single-pass type IV membrane protein</topology>
    </subcellularLocation>
</comment>
<evidence type="ECO:0000313" key="13">
    <source>
        <dbReference type="Proteomes" id="UP001150538"/>
    </source>
</evidence>
<name>A0A9W8A4U8_9FUNG</name>
<dbReference type="InterPro" id="IPR005606">
    <property type="entry name" value="Sec20"/>
</dbReference>
<evidence type="ECO:0000256" key="8">
    <source>
        <dbReference type="ARBA" id="ARBA00023136"/>
    </source>
</evidence>
<protein>
    <submittedName>
        <fullName evidence="12">Protein transport protein sec20</fullName>
    </submittedName>
</protein>